<feature type="domain" description="VQ" evidence="1">
    <location>
        <begin position="341"/>
        <end position="357"/>
    </location>
</feature>
<gene>
    <name evidence="2" type="ORF">RJ639_022263</name>
</gene>
<dbReference type="InterPro" id="IPR039335">
    <property type="entry name" value="SIB1/2"/>
</dbReference>
<evidence type="ECO:0000259" key="1">
    <source>
        <dbReference type="Pfam" id="PF05678"/>
    </source>
</evidence>
<name>A0AA88V344_9ASTE</name>
<dbReference type="PANTHER" id="PTHR33624">
    <property type="entry name" value="SIGMA FACTOR BINDING PROTEIN 1, CHLOROPLASTIC"/>
    <property type="match status" value="1"/>
</dbReference>
<dbReference type="InterPro" id="IPR008889">
    <property type="entry name" value="VQ"/>
</dbReference>
<dbReference type="PANTHER" id="PTHR33624:SF17">
    <property type="entry name" value="OS07G0687400 PROTEIN"/>
    <property type="match status" value="1"/>
</dbReference>
<dbReference type="AlphaFoldDB" id="A0AA88V344"/>
<organism evidence="2 3">
    <name type="scientific">Escallonia herrerae</name>
    <dbReference type="NCBI Taxonomy" id="1293975"/>
    <lineage>
        <taxon>Eukaryota</taxon>
        <taxon>Viridiplantae</taxon>
        <taxon>Streptophyta</taxon>
        <taxon>Embryophyta</taxon>
        <taxon>Tracheophyta</taxon>
        <taxon>Spermatophyta</taxon>
        <taxon>Magnoliopsida</taxon>
        <taxon>eudicotyledons</taxon>
        <taxon>Gunneridae</taxon>
        <taxon>Pentapetalae</taxon>
        <taxon>asterids</taxon>
        <taxon>campanulids</taxon>
        <taxon>Escalloniales</taxon>
        <taxon>Escalloniaceae</taxon>
        <taxon>Escallonia</taxon>
    </lineage>
</organism>
<comment type="caution">
    <text evidence="2">The sequence shown here is derived from an EMBL/GenBank/DDBJ whole genome shotgun (WGS) entry which is preliminary data.</text>
</comment>
<accession>A0AA88V344</accession>
<protein>
    <recommendedName>
        <fullName evidence="1">VQ domain-containing protein</fullName>
    </recommendedName>
</protein>
<proteinExistence type="predicted"/>
<evidence type="ECO:0000313" key="2">
    <source>
        <dbReference type="EMBL" id="KAK3000829.1"/>
    </source>
</evidence>
<keyword evidence="3" id="KW-1185">Reference proteome</keyword>
<dbReference type="Proteomes" id="UP001188597">
    <property type="component" value="Unassembled WGS sequence"/>
</dbReference>
<evidence type="ECO:0000313" key="3">
    <source>
        <dbReference type="Proteomes" id="UP001188597"/>
    </source>
</evidence>
<dbReference type="EMBL" id="JAVXUP010002913">
    <property type="protein sequence ID" value="KAK3000829.1"/>
    <property type="molecule type" value="Genomic_DNA"/>
</dbReference>
<reference evidence="2" key="1">
    <citation type="submission" date="2022-12" db="EMBL/GenBank/DDBJ databases">
        <title>Draft genome assemblies for two species of Escallonia (Escalloniales).</title>
        <authorList>
            <person name="Chanderbali A."/>
            <person name="Dervinis C."/>
            <person name="Anghel I."/>
            <person name="Soltis D."/>
            <person name="Soltis P."/>
            <person name="Zapata F."/>
        </authorList>
    </citation>
    <scope>NUCLEOTIDE SEQUENCE</scope>
    <source>
        <strain evidence="2">UCBG64.0493</strain>
        <tissue evidence="2">Leaf</tissue>
    </source>
</reference>
<sequence>MDLSWKPTGLCNEGKQATNRAGPLMSQDIRPYFLFTFYEDHQDKDQAFSPVDRSTFITYLAFLCRPHRLPKNLQRDSLVEICFVDGDIDVIKLTSWQSHRGVLHPTLVRGGRARTPGRDEVSAAASASMMGPSMVDWVDGSDGITGFSEVVEVRRSMTDLGWWPSLECLRHEVFLMSFLRKPFPAVDLVDGQEMRRRLTVLSLRETLAAYGSVHYIRTIIPIVLILISHVIKPTKLARSKNSESQAWSYKLSRACPFISHIQTLLTFPPRCFISWKPTSTPYSNPIHYFNNHISSSLLPLLFALTMEFGNDPKSNPISRAGGKAPVKVKYISSPIHVSARDACEFKAVVQQLTGQKSEVPSPACARMMVTNGAGKLRDHEGLTRTKPAALQPSGCDKFSNATALVEFGEDFSWRETSETLFNFQFPSQHTFIWRFFREEGGVMTSIGIRAIESQENIDDIRDVNSPKEVWKTLARLFTKKNTARLQLLENELVGLTQGGVVAEDHANKSAAFSASVNYETECIIDSGSSHHVTGNDSLFPKLHQHSGDKVTNSRKYVLFGPEDVKIFSNVKSIAANVLVVSEKKDSLFVMSAVKAYVEKTGRNDGASIWHARFGNVGYQMLQQISSKKLIDGIPII</sequence>
<dbReference type="Pfam" id="PF05678">
    <property type="entry name" value="VQ"/>
    <property type="match status" value="1"/>
</dbReference>